<keyword evidence="2" id="KW-0238">DNA-binding</keyword>
<dbReference type="InParanoid" id="D8QQ60"/>
<evidence type="ECO:0000256" key="4">
    <source>
        <dbReference type="ARBA" id="ARBA00023242"/>
    </source>
</evidence>
<keyword evidence="8" id="KW-1185">Reference proteome</keyword>
<feature type="domain" description="NAC" evidence="5">
    <location>
        <begin position="1"/>
        <end position="162"/>
    </location>
</feature>
<dbReference type="AlphaFoldDB" id="D8QQ60"/>
<keyword evidence="3" id="KW-0804">Transcription</keyword>
<dbReference type="Pfam" id="PF02365">
    <property type="entry name" value="NAM"/>
    <property type="match status" value="1"/>
</dbReference>
<evidence type="ECO:0000256" key="3">
    <source>
        <dbReference type="ARBA" id="ARBA00023163"/>
    </source>
</evidence>
<reference evidence="7 8" key="1">
    <citation type="journal article" date="2011" name="Science">
        <title>The Selaginella genome identifies genetic changes associated with the evolution of vascular plants.</title>
        <authorList>
            <person name="Banks J.A."/>
            <person name="Nishiyama T."/>
            <person name="Hasebe M."/>
            <person name="Bowman J.L."/>
            <person name="Gribskov M."/>
            <person name="dePamphilis C."/>
            <person name="Albert V.A."/>
            <person name="Aono N."/>
            <person name="Aoyama T."/>
            <person name="Ambrose B.A."/>
            <person name="Ashton N.W."/>
            <person name="Axtell M.J."/>
            <person name="Barker E."/>
            <person name="Barker M.S."/>
            <person name="Bennetzen J.L."/>
            <person name="Bonawitz N.D."/>
            <person name="Chapple C."/>
            <person name="Cheng C."/>
            <person name="Correa L.G."/>
            <person name="Dacre M."/>
            <person name="DeBarry J."/>
            <person name="Dreyer I."/>
            <person name="Elias M."/>
            <person name="Engstrom E.M."/>
            <person name="Estelle M."/>
            <person name="Feng L."/>
            <person name="Finet C."/>
            <person name="Floyd S.K."/>
            <person name="Frommer W.B."/>
            <person name="Fujita T."/>
            <person name="Gramzow L."/>
            <person name="Gutensohn M."/>
            <person name="Harholt J."/>
            <person name="Hattori M."/>
            <person name="Heyl A."/>
            <person name="Hirai T."/>
            <person name="Hiwatashi Y."/>
            <person name="Ishikawa M."/>
            <person name="Iwata M."/>
            <person name="Karol K.G."/>
            <person name="Koehler B."/>
            <person name="Kolukisaoglu U."/>
            <person name="Kubo M."/>
            <person name="Kurata T."/>
            <person name="Lalonde S."/>
            <person name="Li K."/>
            <person name="Li Y."/>
            <person name="Litt A."/>
            <person name="Lyons E."/>
            <person name="Manning G."/>
            <person name="Maruyama T."/>
            <person name="Michael T.P."/>
            <person name="Mikami K."/>
            <person name="Miyazaki S."/>
            <person name="Morinaga S."/>
            <person name="Murata T."/>
            <person name="Mueller-Roeber B."/>
            <person name="Nelson D.R."/>
            <person name="Obara M."/>
            <person name="Oguri Y."/>
            <person name="Olmstead R.G."/>
            <person name="Onodera N."/>
            <person name="Petersen B.L."/>
            <person name="Pils B."/>
            <person name="Prigge M."/>
            <person name="Rensing S.A."/>
            <person name="Riano-Pachon D.M."/>
            <person name="Roberts A.W."/>
            <person name="Sato Y."/>
            <person name="Scheller H.V."/>
            <person name="Schulz B."/>
            <person name="Schulz C."/>
            <person name="Shakirov E.V."/>
            <person name="Shibagaki N."/>
            <person name="Shinohara N."/>
            <person name="Shippen D.E."/>
            <person name="Soerensen I."/>
            <person name="Sotooka R."/>
            <person name="Sugimoto N."/>
            <person name="Sugita M."/>
            <person name="Sumikawa N."/>
            <person name="Tanurdzic M."/>
            <person name="Theissen G."/>
            <person name="Ulvskov P."/>
            <person name="Wakazuki S."/>
            <person name="Weng J.K."/>
            <person name="Willats W.W."/>
            <person name="Wipf D."/>
            <person name="Wolf P.G."/>
            <person name="Yang L."/>
            <person name="Zimmer A.D."/>
            <person name="Zhu Q."/>
            <person name="Mitros T."/>
            <person name="Hellsten U."/>
            <person name="Loque D."/>
            <person name="Otillar R."/>
            <person name="Salamov A."/>
            <person name="Schmutz J."/>
            <person name="Shapiro H."/>
            <person name="Lindquist E."/>
            <person name="Lucas S."/>
            <person name="Rokhsar D."/>
            <person name="Grigoriev I.V."/>
        </authorList>
    </citation>
    <scope>NUCLEOTIDE SEQUENCE [LARGE SCALE GENOMIC DNA]</scope>
</reference>
<feature type="non-terminal residue" evidence="7">
    <location>
        <position position="1"/>
    </location>
</feature>
<keyword evidence="1" id="KW-0805">Transcription regulation</keyword>
<gene>
    <name evidence="7" type="primary">NAM2-1</name>
    <name evidence="6" type="synonym">NAM2-2</name>
    <name evidence="6" type="ORF">SELMODRAFT_67245</name>
    <name evidence="7" type="ORF">SELMODRAFT_71303</name>
</gene>
<dbReference type="HOGENOM" id="CLU_035664_11_2_1"/>
<keyword evidence="4" id="KW-0539">Nucleus</keyword>
<dbReference type="PANTHER" id="PTHR31744:SF92">
    <property type="entry name" value="NAC DOMAIN-CONTAINING PROTEIN 87"/>
    <property type="match status" value="1"/>
</dbReference>
<dbReference type="GO" id="GO:0006355">
    <property type="term" value="P:regulation of DNA-templated transcription"/>
    <property type="evidence" value="ECO:0007669"/>
    <property type="project" value="InterPro"/>
</dbReference>
<dbReference type="Gramene" id="EFJ32111">
    <property type="protein sequence ID" value="EFJ32111"/>
    <property type="gene ID" value="SELMODRAFT_67245"/>
</dbReference>
<dbReference type="InterPro" id="IPR036093">
    <property type="entry name" value="NAC_dom_sf"/>
</dbReference>
<dbReference type="Proteomes" id="UP000001514">
    <property type="component" value="Unassembled WGS sequence"/>
</dbReference>
<name>D8QQ60_SELML</name>
<dbReference type="FunCoup" id="D8QQ60">
    <property type="interactions" value="86"/>
</dbReference>
<evidence type="ECO:0000313" key="6">
    <source>
        <dbReference type="EMBL" id="EFJ32111.1"/>
    </source>
</evidence>
<dbReference type="FunFam" id="2.170.150.80:FF:000006">
    <property type="entry name" value="NAC domain-containing protein 100-like"/>
    <property type="match status" value="1"/>
</dbReference>
<dbReference type="STRING" id="88036.D8QQ60"/>
<dbReference type="EMBL" id="GL377565">
    <property type="protein sequence ID" value="EFJ37734.1"/>
    <property type="molecule type" value="Genomic_DNA"/>
</dbReference>
<evidence type="ECO:0000259" key="5">
    <source>
        <dbReference type="PROSITE" id="PS51005"/>
    </source>
</evidence>
<dbReference type="GeneID" id="9655800"/>
<evidence type="ECO:0000256" key="1">
    <source>
        <dbReference type="ARBA" id="ARBA00023015"/>
    </source>
</evidence>
<dbReference type="PANTHER" id="PTHR31744">
    <property type="entry name" value="PROTEIN CUP-SHAPED COTYLEDON 2-RELATED"/>
    <property type="match status" value="1"/>
</dbReference>
<dbReference type="GO" id="GO:0003677">
    <property type="term" value="F:DNA binding"/>
    <property type="evidence" value="ECO:0007669"/>
    <property type="project" value="UniProtKB-KW"/>
</dbReference>
<protein>
    <submittedName>
        <fullName evidence="7">Uncharacterized protein NAM2-1</fullName>
    </submittedName>
    <submittedName>
        <fullName evidence="6">Uncharacterized protein NAM2-2</fullName>
    </submittedName>
</protein>
<dbReference type="EMBL" id="GL377573">
    <property type="protein sequence ID" value="EFJ32111.1"/>
    <property type="molecule type" value="Genomic_DNA"/>
</dbReference>
<dbReference type="Gene3D" id="2.170.150.80">
    <property type="entry name" value="NAC domain"/>
    <property type="match status" value="1"/>
</dbReference>
<dbReference type="PROSITE" id="PS51005">
    <property type="entry name" value="NAC"/>
    <property type="match status" value="1"/>
</dbReference>
<dbReference type="GO" id="GO:0005634">
    <property type="term" value="C:nucleus"/>
    <property type="evidence" value="ECO:0007669"/>
    <property type="project" value="UniProtKB-ARBA"/>
</dbReference>
<proteinExistence type="predicted"/>
<dbReference type="Gramene" id="EFJ37734">
    <property type="protein sequence ID" value="EFJ37734"/>
    <property type="gene ID" value="SELMODRAFT_71303"/>
</dbReference>
<sequence>LPPGFRFHPTDEELIDCYLIKKVENNKFSVRAIQDVDLNKNEPWELPDKAKMGEKEWYFFTLRDRKYPTGMRTNRATEAGYWKATGKDRDITRTSANSTTNSSSNTLVGAKKTLVFYRGRAPKGVKTNWIMHEYRLEGEAAFLHNSRTSKDSEWVVCRIFQKSPGGKK</sequence>
<dbReference type="KEGG" id="smo:SELMODRAFT_67245"/>
<dbReference type="eggNOG" id="ENOG502QS0E">
    <property type="taxonomic scope" value="Eukaryota"/>
</dbReference>
<feature type="non-terminal residue" evidence="7">
    <location>
        <position position="168"/>
    </location>
</feature>
<accession>D8QQ60</accession>
<organism evidence="8">
    <name type="scientific">Selaginella moellendorffii</name>
    <name type="common">Spikemoss</name>
    <dbReference type="NCBI Taxonomy" id="88036"/>
    <lineage>
        <taxon>Eukaryota</taxon>
        <taxon>Viridiplantae</taxon>
        <taxon>Streptophyta</taxon>
        <taxon>Embryophyta</taxon>
        <taxon>Tracheophyta</taxon>
        <taxon>Lycopodiopsida</taxon>
        <taxon>Selaginellales</taxon>
        <taxon>Selaginellaceae</taxon>
        <taxon>Selaginella</taxon>
    </lineage>
</organism>
<dbReference type="KEGG" id="smo:SELMODRAFT_71303"/>
<dbReference type="OMA" id="NNDALLP"/>
<dbReference type="InterPro" id="IPR003441">
    <property type="entry name" value="NAC-dom"/>
</dbReference>
<dbReference type="SUPFAM" id="SSF101941">
    <property type="entry name" value="NAC domain"/>
    <property type="match status" value="1"/>
</dbReference>
<evidence type="ECO:0000313" key="8">
    <source>
        <dbReference type="Proteomes" id="UP000001514"/>
    </source>
</evidence>
<evidence type="ECO:0000313" key="7">
    <source>
        <dbReference type="EMBL" id="EFJ37734.1"/>
    </source>
</evidence>
<evidence type="ECO:0000256" key="2">
    <source>
        <dbReference type="ARBA" id="ARBA00023125"/>
    </source>
</evidence>
<dbReference type="GeneID" id="9636083"/>
<dbReference type="OrthoDB" id="1922833at2759"/>